<name>A0ABQ1VWB7_9BACT</name>
<feature type="chain" id="PRO_5046337722" evidence="2">
    <location>
        <begin position="23"/>
        <end position="136"/>
    </location>
</feature>
<dbReference type="RefSeq" id="WP_188499863.1">
    <property type="nucleotide sequence ID" value="NZ_BMFP01000001.1"/>
</dbReference>
<proteinExistence type="predicted"/>
<feature type="signal peptide" evidence="2">
    <location>
        <begin position="1"/>
        <end position="22"/>
    </location>
</feature>
<keyword evidence="4" id="KW-1185">Reference proteome</keyword>
<accession>A0ABQ1VWB7</accession>
<protein>
    <submittedName>
        <fullName evidence="3">Uncharacterized protein</fullName>
    </submittedName>
</protein>
<keyword evidence="2" id="KW-0732">Signal</keyword>
<feature type="region of interest" description="Disordered" evidence="1">
    <location>
        <begin position="101"/>
        <end position="136"/>
    </location>
</feature>
<reference evidence="4" key="1">
    <citation type="journal article" date="2019" name="Int. J. Syst. Evol. Microbiol.">
        <title>The Global Catalogue of Microorganisms (GCM) 10K type strain sequencing project: providing services to taxonomists for standard genome sequencing and annotation.</title>
        <authorList>
            <consortium name="The Broad Institute Genomics Platform"/>
            <consortium name="The Broad Institute Genome Sequencing Center for Infectious Disease"/>
            <person name="Wu L."/>
            <person name="Ma J."/>
        </authorList>
    </citation>
    <scope>NUCLEOTIDE SEQUENCE [LARGE SCALE GENOMIC DNA]</scope>
    <source>
        <strain evidence="4">CGMCC 1.12749</strain>
    </source>
</reference>
<evidence type="ECO:0000313" key="4">
    <source>
        <dbReference type="Proteomes" id="UP000634043"/>
    </source>
</evidence>
<gene>
    <name evidence="3" type="ORF">GCM10011323_04330</name>
</gene>
<dbReference type="EMBL" id="BMFP01000001">
    <property type="protein sequence ID" value="GGG02622.1"/>
    <property type="molecule type" value="Genomic_DNA"/>
</dbReference>
<evidence type="ECO:0000256" key="2">
    <source>
        <dbReference type="SAM" id="SignalP"/>
    </source>
</evidence>
<evidence type="ECO:0000256" key="1">
    <source>
        <dbReference type="SAM" id="MobiDB-lite"/>
    </source>
</evidence>
<organism evidence="3 4">
    <name type="scientific">Pontibacter amylolyticus</name>
    <dbReference type="NCBI Taxonomy" id="1424080"/>
    <lineage>
        <taxon>Bacteria</taxon>
        <taxon>Pseudomonadati</taxon>
        <taxon>Bacteroidota</taxon>
        <taxon>Cytophagia</taxon>
        <taxon>Cytophagales</taxon>
        <taxon>Hymenobacteraceae</taxon>
        <taxon>Pontibacter</taxon>
    </lineage>
</organism>
<dbReference type="Proteomes" id="UP000634043">
    <property type="component" value="Unassembled WGS sequence"/>
</dbReference>
<feature type="compositionally biased region" description="Polar residues" evidence="1">
    <location>
        <begin position="101"/>
        <end position="112"/>
    </location>
</feature>
<sequence>MKTFLKIALTLSMFGFALTTNAQSYDMLDIVKVMNKPAKQKISGKKSKEAKKSRSTVAVESGIPTKQIYGSKIADVDNTIQIEASADGKLLNIQSITTGSVDVSTNDQQGTPQHEDERKSPAIAEPKLHRISPRVD</sequence>
<comment type="caution">
    <text evidence="3">The sequence shown here is derived from an EMBL/GenBank/DDBJ whole genome shotgun (WGS) entry which is preliminary data.</text>
</comment>
<evidence type="ECO:0000313" key="3">
    <source>
        <dbReference type="EMBL" id="GGG02622.1"/>
    </source>
</evidence>